<dbReference type="Proteomes" id="UP000095283">
    <property type="component" value="Unplaced"/>
</dbReference>
<reference evidence="2" key="1">
    <citation type="submission" date="2016-11" db="UniProtKB">
        <authorList>
            <consortium name="WormBaseParasite"/>
        </authorList>
    </citation>
    <scope>IDENTIFICATION</scope>
</reference>
<dbReference type="AlphaFoldDB" id="A0A1I7X3L3"/>
<organism evidence="1 2">
    <name type="scientific">Heterorhabditis bacteriophora</name>
    <name type="common">Entomopathogenic nematode worm</name>
    <dbReference type="NCBI Taxonomy" id="37862"/>
    <lineage>
        <taxon>Eukaryota</taxon>
        <taxon>Metazoa</taxon>
        <taxon>Ecdysozoa</taxon>
        <taxon>Nematoda</taxon>
        <taxon>Chromadorea</taxon>
        <taxon>Rhabditida</taxon>
        <taxon>Rhabditina</taxon>
        <taxon>Rhabditomorpha</taxon>
        <taxon>Strongyloidea</taxon>
        <taxon>Heterorhabditidae</taxon>
        <taxon>Heterorhabditis</taxon>
    </lineage>
</organism>
<name>A0A1I7X3L3_HETBA</name>
<evidence type="ECO:0000313" key="1">
    <source>
        <dbReference type="Proteomes" id="UP000095283"/>
    </source>
</evidence>
<keyword evidence="1" id="KW-1185">Reference proteome</keyword>
<accession>A0A1I7X3L3</accession>
<proteinExistence type="predicted"/>
<dbReference type="WBParaSite" id="Hba_11964">
    <property type="protein sequence ID" value="Hba_11964"/>
    <property type="gene ID" value="Hba_11964"/>
</dbReference>
<sequence length="64" mass="7008">MQLTSSVSGNGFSLVSGNTLTNIPAKSEKIANIIIGTMGKDIVERRAMYDETPEPKRATLNRKR</sequence>
<protein>
    <submittedName>
        <fullName evidence="2">Transposase</fullName>
    </submittedName>
</protein>
<evidence type="ECO:0000313" key="2">
    <source>
        <dbReference type="WBParaSite" id="Hba_11964"/>
    </source>
</evidence>